<feature type="transmembrane region" description="Helical" evidence="14">
    <location>
        <begin position="57"/>
        <end position="82"/>
    </location>
</feature>
<keyword evidence="8 14" id="KW-0472">Membrane</keyword>
<dbReference type="GO" id="GO:0034707">
    <property type="term" value="C:chloride channel complex"/>
    <property type="evidence" value="ECO:0007669"/>
    <property type="project" value="UniProtKB-KW"/>
</dbReference>
<comment type="caution">
    <text evidence="15">The sequence shown here is derived from an EMBL/GenBank/DDBJ whole genome shotgun (WGS) entry which is preliminary data.</text>
</comment>
<keyword evidence="16" id="KW-1185">Reference proteome</keyword>
<evidence type="ECO:0000256" key="8">
    <source>
        <dbReference type="ARBA" id="ARBA00023136"/>
    </source>
</evidence>
<sequence>MATAPDAWWTKVTPWTPSAYAPPSYSPGTAADINHRLFGAFRDNTFSNDSSSYNRGLAGGAGFFAALAVLLLLLFPITYCLLSSKRGEYPCGTLALVYYCRAKAKSPGKGCARAQFWAWWLVLLAGTVITLYGLIDFTMQISALGSDAGNVHNSLVLAQQSATDVSAASLNLKGAVTQAAGAVAACTGAAVPVAGATATLAAAAAAAATVSNNEDLQNVIDKTDNWSSRMEGTDWIRAIVIAIIAVLCVVFLLAFGALVLRTVARGKTGERGRCCSRCTTGTLVLLAVLLVLLGWVATGAVALMAMVGGDFCQDPNGNVLTLVPDNPIATYYLTCAGAETSVVTQALQTTQKQLLAFMTGISADFTAIAAAAPACAAAVSTQVNAISTSAYDLNTATVGALDATSCETINTAYVEGVQQTLCHDSNRALAFLLLGCFLLLPALMFVVLLWRLIDAQRRTGGAPVAARKTTSPRRQQVRYESPLLRHALSARALRSPRRRQMSWLYESTCFPSITTPLAGCRIACRDGVMLSIDVHTSAGQSSCALCPSITRCALRFPPAPAQPAPAYTTMATTGTAAARGGAPAHGGSSARHKGMDYDSSGGSDGIRASKRAGGHAMV</sequence>
<evidence type="ECO:0000256" key="11">
    <source>
        <dbReference type="ARBA" id="ARBA00023214"/>
    </source>
</evidence>
<feature type="compositionally biased region" description="Basic residues" evidence="13">
    <location>
        <begin position="608"/>
        <end position="618"/>
    </location>
</feature>
<organism evidence="15 16">
    <name type="scientific">Tribonema minus</name>
    <dbReference type="NCBI Taxonomy" id="303371"/>
    <lineage>
        <taxon>Eukaryota</taxon>
        <taxon>Sar</taxon>
        <taxon>Stramenopiles</taxon>
        <taxon>Ochrophyta</taxon>
        <taxon>PX clade</taxon>
        <taxon>Xanthophyceae</taxon>
        <taxon>Tribonematales</taxon>
        <taxon>Tribonemataceae</taxon>
        <taxon>Tribonema</taxon>
    </lineage>
</organism>
<keyword evidence="4" id="KW-1003">Cell membrane</keyword>
<evidence type="ECO:0000313" key="16">
    <source>
        <dbReference type="Proteomes" id="UP000664859"/>
    </source>
</evidence>
<reference evidence="15" key="1">
    <citation type="submission" date="2021-02" db="EMBL/GenBank/DDBJ databases">
        <title>First Annotated Genome of the Yellow-green Alga Tribonema minus.</title>
        <authorList>
            <person name="Mahan K.M."/>
        </authorList>
    </citation>
    <scope>NUCLEOTIDE SEQUENCE</scope>
    <source>
        <strain evidence="15">UTEX B ZZ1240</strain>
    </source>
</reference>
<feature type="transmembrane region" description="Helical" evidence="14">
    <location>
        <begin position="235"/>
        <end position="260"/>
    </location>
</feature>
<dbReference type="PANTHER" id="PTHR12424:SF8">
    <property type="entry name" value="PROTEIN TWEETY"/>
    <property type="match status" value="1"/>
</dbReference>
<keyword evidence="9" id="KW-0869">Chloride channel</keyword>
<evidence type="ECO:0000256" key="2">
    <source>
        <dbReference type="ARBA" id="ARBA00009849"/>
    </source>
</evidence>
<evidence type="ECO:0000256" key="5">
    <source>
        <dbReference type="ARBA" id="ARBA00022692"/>
    </source>
</evidence>
<comment type="similarity">
    <text evidence="2">Belongs to the tweety family.</text>
</comment>
<evidence type="ECO:0000256" key="13">
    <source>
        <dbReference type="SAM" id="MobiDB-lite"/>
    </source>
</evidence>
<evidence type="ECO:0000256" key="12">
    <source>
        <dbReference type="ARBA" id="ARBA00023303"/>
    </source>
</evidence>
<feature type="compositionally biased region" description="Low complexity" evidence="13">
    <location>
        <begin position="577"/>
        <end position="587"/>
    </location>
</feature>
<keyword evidence="6 14" id="KW-1133">Transmembrane helix</keyword>
<feature type="transmembrane region" description="Helical" evidence="14">
    <location>
        <begin position="428"/>
        <end position="450"/>
    </location>
</feature>
<feature type="transmembrane region" description="Helical" evidence="14">
    <location>
        <begin position="116"/>
        <end position="135"/>
    </location>
</feature>
<dbReference type="GO" id="GO:0005229">
    <property type="term" value="F:intracellularly calcium-gated chloride channel activity"/>
    <property type="evidence" value="ECO:0007669"/>
    <property type="project" value="TreeGrafter"/>
</dbReference>
<evidence type="ECO:0000313" key="15">
    <source>
        <dbReference type="EMBL" id="KAG5186503.1"/>
    </source>
</evidence>
<evidence type="ECO:0000256" key="7">
    <source>
        <dbReference type="ARBA" id="ARBA00023065"/>
    </source>
</evidence>
<keyword evidence="7" id="KW-0406">Ion transport</keyword>
<gene>
    <name evidence="15" type="ORF">JKP88DRAFT_260996</name>
</gene>
<keyword evidence="3" id="KW-0813">Transport</keyword>
<dbReference type="Pfam" id="PF04906">
    <property type="entry name" value="Tweety"/>
    <property type="match status" value="1"/>
</dbReference>
<dbReference type="GO" id="GO:0072320">
    <property type="term" value="F:volume-sensitive chloride channel activity"/>
    <property type="evidence" value="ECO:0007669"/>
    <property type="project" value="TreeGrafter"/>
</dbReference>
<evidence type="ECO:0000256" key="10">
    <source>
        <dbReference type="ARBA" id="ARBA00023180"/>
    </source>
</evidence>
<comment type="subcellular location">
    <subcellularLocation>
        <location evidence="1">Cell membrane</location>
        <topology evidence="1">Multi-pass membrane protein</topology>
    </subcellularLocation>
</comment>
<evidence type="ECO:0000256" key="4">
    <source>
        <dbReference type="ARBA" id="ARBA00022475"/>
    </source>
</evidence>
<proteinExistence type="inferred from homology"/>
<dbReference type="GO" id="GO:0005886">
    <property type="term" value="C:plasma membrane"/>
    <property type="evidence" value="ECO:0007669"/>
    <property type="project" value="UniProtKB-SubCell"/>
</dbReference>
<keyword evidence="12" id="KW-0407">Ion channel</keyword>
<evidence type="ECO:0000256" key="9">
    <source>
        <dbReference type="ARBA" id="ARBA00023173"/>
    </source>
</evidence>
<keyword evidence="10" id="KW-0325">Glycoprotein</keyword>
<dbReference type="AlphaFoldDB" id="A0A836CIH8"/>
<dbReference type="PANTHER" id="PTHR12424">
    <property type="entry name" value="TWEETY-RELATED"/>
    <property type="match status" value="1"/>
</dbReference>
<evidence type="ECO:0000256" key="14">
    <source>
        <dbReference type="SAM" id="Phobius"/>
    </source>
</evidence>
<protein>
    <submittedName>
        <fullName evidence="15">Uncharacterized protein</fullName>
    </submittedName>
</protein>
<dbReference type="EMBL" id="JAFCMP010000112">
    <property type="protein sequence ID" value="KAG5186503.1"/>
    <property type="molecule type" value="Genomic_DNA"/>
</dbReference>
<evidence type="ECO:0000256" key="1">
    <source>
        <dbReference type="ARBA" id="ARBA00004651"/>
    </source>
</evidence>
<keyword evidence="5 14" id="KW-0812">Transmembrane</keyword>
<evidence type="ECO:0000256" key="3">
    <source>
        <dbReference type="ARBA" id="ARBA00022448"/>
    </source>
</evidence>
<keyword evidence="11" id="KW-0868">Chloride</keyword>
<accession>A0A836CIH8</accession>
<feature type="region of interest" description="Disordered" evidence="13">
    <location>
        <begin position="577"/>
        <end position="618"/>
    </location>
</feature>
<dbReference type="Proteomes" id="UP000664859">
    <property type="component" value="Unassembled WGS sequence"/>
</dbReference>
<dbReference type="InterPro" id="IPR006990">
    <property type="entry name" value="Tweety"/>
</dbReference>
<name>A0A836CIH8_9STRA</name>
<feature type="transmembrane region" description="Helical" evidence="14">
    <location>
        <begin position="281"/>
        <end position="307"/>
    </location>
</feature>
<evidence type="ECO:0000256" key="6">
    <source>
        <dbReference type="ARBA" id="ARBA00022989"/>
    </source>
</evidence>